<protein>
    <submittedName>
        <fullName evidence="2">NUDIX domain-containing protein</fullName>
    </submittedName>
</protein>
<dbReference type="EMBL" id="CP037968">
    <property type="protein sequence ID" value="QYZ79662.1"/>
    <property type="molecule type" value="Genomic_DNA"/>
</dbReference>
<dbReference type="KEGG" id="mfk:E2N92_09570"/>
<evidence type="ECO:0000313" key="2">
    <source>
        <dbReference type="EMBL" id="QYZ79662.1"/>
    </source>
</evidence>
<keyword evidence="3" id="KW-1185">Reference proteome</keyword>
<name>A0A8G1A403_9EURY</name>
<reference evidence="2" key="1">
    <citation type="journal article" date="2005" name="Int. J. Syst. Evol. Microbiol.">
        <title>Methanofollis formosanus sp. nov., isolated from a fish pond.</title>
        <authorList>
            <person name="Wu S.Y."/>
            <person name="Chen S.C."/>
            <person name="Lai M.C."/>
        </authorList>
    </citation>
    <scope>NUCLEOTIDE SEQUENCE</scope>
    <source>
        <strain evidence="2">ML15</strain>
    </source>
</reference>
<dbReference type="Pfam" id="PF00293">
    <property type="entry name" value="NUDIX"/>
    <property type="match status" value="1"/>
</dbReference>
<organism evidence="2 3">
    <name type="scientific">Methanofollis formosanus</name>
    <dbReference type="NCBI Taxonomy" id="299308"/>
    <lineage>
        <taxon>Archaea</taxon>
        <taxon>Methanobacteriati</taxon>
        <taxon>Methanobacteriota</taxon>
        <taxon>Stenosarchaea group</taxon>
        <taxon>Methanomicrobia</taxon>
        <taxon>Methanomicrobiales</taxon>
        <taxon>Methanomicrobiaceae</taxon>
        <taxon>Methanofollis</taxon>
    </lineage>
</organism>
<dbReference type="Proteomes" id="UP000826709">
    <property type="component" value="Chromosome"/>
</dbReference>
<dbReference type="Gene3D" id="3.90.79.10">
    <property type="entry name" value="Nucleoside Triphosphate Pyrophosphohydrolase"/>
    <property type="match status" value="1"/>
</dbReference>
<gene>
    <name evidence="2" type="ORF">E2N92_09570</name>
</gene>
<sequence>MPSAYGRRRGTAIIETEKGILVVAQSHRAYLLPGGGARPDELQIQSAIRELREETGLYPIEVKYLFKHMAAKIFLMKVKGTPRPRNEIIRIAYYQPGNGIKVSPNTKKIIDQYYSLYASK</sequence>
<reference evidence="2" key="2">
    <citation type="submission" date="2019-03" db="EMBL/GenBank/DDBJ databases">
        <authorList>
            <person name="Chen S.-C."/>
            <person name="Wu S.-Y."/>
            <person name="Lai M.-C."/>
        </authorList>
    </citation>
    <scope>NUCLEOTIDE SEQUENCE</scope>
    <source>
        <strain evidence="2">ML15</strain>
    </source>
</reference>
<evidence type="ECO:0000259" key="1">
    <source>
        <dbReference type="PROSITE" id="PS51462"/>
    </source>
</evidence>
<accession>A0A8G1A403</accession>
<dbReference type="SUPFAM" id="SSF55811">
    <property type="entry name" value="Nudix"/>
    <property type="match status" value="1"/>
</dbReference>
<dbReference type="OrthoDB" id="40462at2157"/>
<proteinExistence type="predicted"/>
<dbReference type="RefSeq" id="WP_220680971.1">
    <property type="nucleotide sequence ID" value="NZ_CP037968.1"/>
</dbReference>
<dbReference type="InterPro" id="IPR000086">
    <property type="entry name" value="NUDIX_hydrolase_dom"/>
</dbReference>
<dbReference type="PROSITE" id="PS51462">
    <property type="entry name" value="NUDIX"/>
    <property type="match status" value="1"/>
</dbReference>
<dbReference type="InterPro" id="IPR015797">
    <property type="entry name" value="NUDIX_hydrolase-like_dom_sf"/>
</dbReference>
<evidence type="ECO:0000313" key="3">
    <source>
        <dbReference type="Proteomes" id="UP000826709"/>
    </source>
</evidence>
<feature type="domain" description="Nudix hydrolase" evidence="1">
    <location>
        <begin position="6"/>
        <end position="116"/>
    </location>
</feature>
<dbReference type="AlphaFoldDB" id="A0A8G1A403"/>